<dbReference type="EMBL" id="CP039350">
    <property type="protein sequence ID" value="QCD98210.1"/>
    <property type="molecule type" value="Genomic_DNA"/>
</dbReference>
<evidence type="ECO:0000256" key="1">
    <source>
        <dbReference type="SAM" id="MobiDB-lite"/>
    </source>
</evidence>
<accession>A0A4D6MBT8</accession>
<dbReference type="Proteomes" id="UP000501690">
    <property type="component" value="Linkage Group LG6"/>
</dbReference>
<feature type="region of interest" description="Disordered" evidence="1">
    <location>
        <begin position="337"/>
        <end position="356"/>
    </location>
</feature>
<reference evidence="2 3" key="1">
    <citation type="submission" date="2019-04" db="EMBL/GenBank/DDBJ databases">
        <title>An improved genome assembly and genetic linkage map for asparagus bean, Vigna unguiculata ssp. sesquipedialis.</title>
        <authorList>
            <person name="Xia Q."/>
            <person name="Zhang R."/>
            <person name="Dong Y."/>
        </authorList>
    </citation>
    <scope>NUCLEOTIDE SEQUENCE [LARGE SCALE GENOMIC DNA]</scope>
    <source>
        <tissue evidence="2">Leaf</tissue>
    </source>
</reference>
<organism evidence="2 3">
    <name type="scientific">Vigna unguiculata</name>
    <name type="common">Cowpea</name>
    <dbReference type="NCBI Taxonomy" id="3917"/>
    <lineage>
        <taxon>Eukaryota</taxon>
        <taxon>Viridiplantae</taxon>
        <taxon>Streptophyta</taxon>
        <taxon>Embryophyta</taxon>
        <taxon>Tracheophyta</taxon>
        <taxon>Spermatophyta</taxon>
        <taxon>Magnoliopsida</taxon>
        <taxon>eudicotyledons</taxon>
        <taxon>Gunneridae</taxon>
        <taxon>Pentapetalae</taxon>
        <taxon>rosids</taxon>
        <taxon>fabids</taxon>
        <taxon>Fabales</taxon>
        <taxon>Fabaceae</taxon>
        <taxon>Papilionoideae</taxon>
        <taxon>50 kb inversion clade</taxon>
        <taxon>NPAAA clade</taxon>
        <taxon>indigoferoid/millettioid clade</taxon>
        <taxon>Phaseoleae</taxon>
        <taxon>Vigna</taxon>
    </lineage>
</organism>
<evidence type="ECO:0000313" key="2">
    <source>
        <dbReference type="EMBL" id="QCD98210.1"/>
    </source>
</evidence>
<evidence type="ECO:0000313" key="3">
    <source>
        <dbReference type="Proteomes" id="UP000501690"/>
    </source>
</evidence>
<keyword evidence="3" id="KW-1185">Reference proteome</keyword>
<gene>
    <name evidence="2" type="ORF">DEO72_LG6g2928</name>
</gene>
<sequence length="356" mass="39636">MVKSRYRPSPLEWSNQHCIETLSVGLVIDSFTSRPSAKQGSLILFIASRPAARPWSSISLHHAPLLGNGHQFLYIKALCKARVIDSLYRIEARCEAMVIDFFTSRPSPWEWPSAKQGSLILFIASRPAARPWSSISLHHAPLLGNGHQFLYIKALCKARVIDSLYRIEALCEAMVIDFFTSSPSSLEWSLILFITSRPSARQWSSISLHQAPLLGNGHQFLYIKALCKAMVIDFLITSRPSAKQCSERECSRVTVARWQRVTGSRAFFLCCGRSGSRFGDEWLRRGRLRRLELLTATCGDLRRAEPCGREGDRCSPCLERAGEDVVGVADVGAGARESNSDVVAGGARDGGQNRRR</sequence>
<name>A0A4D6MBT8_VIGUN</name>
<proteinExistence type="predicted"/>
<protein>
    <submittedName>
        <fullName evidence="2">Uncharacterized protein</fullName>
    </submittedName>
</protein>
<dbReference type="AlphaFoldDB" id="A0A4D6MBT8"/>